<evidence type="ECO:0000313" key="2">
    <source>
        <dbReference type="Proteomes" id="UP001596496"/>
    </source>
</evidence>
<organism evidence="1 2">
    <name type="scientific">Sphaerisporangium rhizosphaerae</name>
    <dbReference type="NCBI Taxonomy" id="2269375"/>
    <lineage>
        <taxon>Bacteria</taxon>
        <taxon>Bacillati</taxon>
        <taxon>Actinomycetota</taxon>
        <taxon>Actinomycetes</taxon>
        <taxon>Streptosporangiales</taxon>
        <taxon>Streptosporangiaceae</taxon>
        <taxon>Sphaerisporangium</taxon>
    </lineage>
</organism>
<dbReference type="RefSeq" id="WP_380828078.1">
    <property type="nucleotide sequence ID" value="NZ_JBHTCG010000011.1"/>
</dbReference>
<name>A0ABW2P4L4_9ACTN</name>
<proteinExistence type="predicted"/>
<gene>
    <name evidence="1" type="ORF">ACFQSB_19165</name>
</gene>
<evidence type="ECO:0000313" key="1">
    <source>
        <dbReference type="EMBL" id="MFC7384339.1"/>
    </source>
</evidence>
<accession>A0ABW2P4L4</accession>
<dbReference type="Proteomes" id="UP001596496">
    <property type="component" value="Unassembled WGS sequence"/>
</dbReference>
<sequence length="85" mass="9669">MDEPQITWVQSPKIFAFRHGMVGGVRAFTLDVVSRPMELHCKLPGPKGSQPIERLPSEQAAHKRAREKVIEFLELFHQRQPPPSA</sequence>
<keyword evidence="2" id="KW-1185">Reference proteome</keyword>
<dbReference type="EMBL" id="JBHTCG010000011">
    <property type="protein sequence ID" value="MFC7384339.1"/>
    <property type="molecule type" value="Genomic_DNA"/>
</dbReference>
<protein>
    <submittedName>
        <fullName evidence="1">Uncharacterized protein</fullName>
    </submittedName>
</protein>
<reference evidence="2" key="1">
    <citation type="journal article" date="2019" name="Int. J. Syst. Evol. Microbiol.">
        <title>The Global Catalogue of Microorganisms (GCM) 10K type strain sequencing project: providing services to taxonomists for standard genome sequencing and annotation.</title>
        <authorList>
            <consortium name="The Broad Institute Genomics Platform"/>
            <consortium name="The Broad Institute Genome Sequencing Center for Infectious Disease"/>
            <person name="Wu L."/>
            <person name="Ma J."/>
        </authorList>
    </citation>
    <scope>NUCLEOTIDE SEQUENCE [LARGE SCALE GENOMIC DNA]</scope>
    <source>
        <strain evidence="2">CECT 7649</strain>
    </source>
</reference>
<comment type="caution">
    <text evidence="1">The sequence shown here is derived from an EMBL/GenBank/DDBJ whole genome shotgun (WGS) entry which is preliminary data.</text>
</comment>